<sequence>GKGQAGAKVNIRSGSGKEICTDVEVDGSGNWTCDSQLVLDPGTYTFTASQTVNGKTTYDVFTFTRAAFSNATPVEVLTPTEDAPVTGEEVTFTGKGQAGAKVNIRSGSGKEICTDVEVNGSGNWTCDSREELPAGDYTFTASQTVNGKTTYDIFTFTRVAYVTPAPVDVLTPGDNEVITGPTVTFTGKGQPGAKINIRSTTNKPICTDAPVNNSGNWSCDSEQNLPPGDYTFTATQTVNGKTTQDIVTFKRR</sequence>
<name>A0ABR7SYB0_9ACTN</name>
<protein>
    <recommendedName>
        <fullName evidence="3">Bacterial Ig-like domain-containing protein</fullName>
    </recommendedName>
</protein>
<dbReference type="Proteomes" id="UP000642284">
    <property type="component" value="Unassembled WGS sequence"/>
</dbReference>
<evidence type="ECO:0000313" key="1">
    <source>
        <dbReference type="EMBL" id="MBC9719665.1"/>
    </source>
</evidence>
<accession>A0ABR7SYB0</accession>
<proteinExistence type="predicted"/>
<evidence type="ECO:0000313" key="2">
    <source>
        <dbReference type="Proteomes" id="UP000642284"/>
    </source>
</evidence>
<keyword evidence="2" id="KW-1185">Reference proteome</keyword>
<reference evidence="1 2" key="1">
    <citation type="submission" date="2020-08" db="EMBL/GenBank/DDBJ databases">
        <title>Genemic of Streptomyces polyaspartic.</title>
        <authorList>
            <person name="Liu W."/>
        </authorList>
    </citation>
    <scope>NUCLEOTIDE SEQUENCE [LARGE SCALE GENOMIC DNA]</scope>
    <source>
        <strain evidence="1 2">TRM66268-LWL</strain>
    </source>
</reference>
<dbReference type="Gene3D" id="2.60.40.10">
    <property type="entry name" value="Immunoglobulins"/>
    <property type="match status" value="3"/>
</dbReference>
<feature type="non-terminal residue" evidence="1">
    <location>
        <position position="1"/>
    </location>
</feature>
<organism evidence="1 2">
    <name type="scientific">Streptomyces polyasparticus</name>
    <dbReference type="NCBI Taxonomy" id="2767826"/>
    <lineage>
        <taxon>Bacteria</taxon>
        <taxon>Bacillati</taxon>
        <taxon>Actinomycetota</taxon>
        <taxon>Actinomycetes</taxon>
        <taxon>Kitasatosporales</taxon>
        <taxon>Streptomycetaceae</taxon>
        <taxon>Streptomyces</taxon>
    </lineage>
</organism>
<dbReference type="InterPro" id="IPR013783">
    <property type="entry name" value="Ig-like_fold"/>
</dbReference>
<dbReference type="EMBL" id="JACTVJ010000060">
    <property type="protein sequence ID" value="MBC9719665.1"/>
    <property type="molecule type" value="Genomic_DNA"/>
</dbReference>
<comment type="caution">
    <text evidence="1">The sequence shown here is derived from an EMBL/GenBank/DDBJ whole genome shotgun (WGS) entry which is preliminary data.</text>
</comment>
<evidence type="ECO:0008006" key="3">
    <source>
        <dbReference type="Google" id="ProtNLM"/>
    </source>
</evidence>
<dbReference type="RefSeq" id="WP_187820062.1">
    <property type="nucleotide sequence ID" value="NZ_JACTVJ010000060.1"/>
</dbReference>
<gene>
    <name evidence="1" type="ORF">H9Y04_45115</name>
</gene>